<dbReference type="InterPro" id="IPR027417">
    <property type="entry name" value="P-loop_NTPase"/>
</dbReference>
<dbReference type="SMART" id="SM00174">
    <property type="entry name" value="RHO"/>
    <property type="match status" value="1"/>
</dbReference>
<evidence type="ECO:0000313" key="5">
    <source>
        <dbReference type="Proteomes" id="UP001362999"/>
    </source>
</evidence>
<keyword evidence="3" id="KW-0342">GTP-binding</keyword>
<dbReference type="SMART" id="SM00175">
    <property type="entry name" value="RAB"/>
    <property type="match status" value="1"/>
</dbReference>
<gene>
    <name evidence="4" type="ORF">R3P38DRAFT_2525385</name>
</gene>
<keyword evidence="5" id="KW-1185">Reference proteome</keyword>
<organism evidence="4 5">
    <name type="scientific">Favolaschia claudopus</name>
    <dbReference type="NCBI Taxonomy" id="2862362"/>
    <lineage>
        <taxon>Eukaryota</taxon>
        <taxon>Fungi</taxon>
        <taxon>Dikarya</taxon>
        <taxon>Basidiomycota</taxon>
        <taxon>Agaricomycotina</taxon>
        <taxon>Agaricomycetes</taxon>
        <taxon>Agaricomycetidae</taxon>
        <taxon>Agaricales</taxon>
        <taxon>Marasmiineae</taxon>
        <taxon>Mycenaceae</taxon>
        <taxon>Favolaschia</taxon>
    </lineage>
</organism>
<name>A0AAW0BNV2_9AGAR</name>
<keyword evidence="4" id="KW-0378">Hydrolase</keyword>
<dbReference type="Gene3D" id="3.40.50.300">
    <property type="entry name" value="P-loop containing nucleotide triphosphate hydrolases"/>
    <property type="match status" value="1"/>
</dbReference>
<sequence>MDKWTVAVLGDGGVGKTALAVRVSCYKLVPFVRRALLELTNYFRSSFTTTFLLIGPGTQTYNPTIEDSYRKQFPVDDLPCSVELIDTAGQEEYAILRDQWVRAGDGFILVYSISARSSFQRIETYYQSVLRAKGTTKLCLLLAGNKCDMPDSQREVEQVEGIALARKFGCPFVETSAKTGINVDAVFSELVRALRVAKPVEAAVPTGSLNSKKSQRNLKDKKCIVM</sequence>
<keyword evidence="2" id="KW-0547">Nucleotide-binding</keyword>
<dbReference type="EMBL" id="JAWWNJ010000028">
    <property type="protein sequence ID" value="KAK7028369.1"/>
    <property type="molecule type" value="Genomic_DNA"/>
</dbReference>
<dbReference type="GO" id="GO:0007165">
    <property type="term" value="P:signal transduction"/>
    <property type="evidence" value="ECO:0007669"/>
    <property type="project" value="InterPro"/>
</dbReference>
<dbReference type="PRINTS" id="PR00449">
    <property type="entry name" value="RASTRNSFRMNG"/>
</dbReference>
<dbReference type="Pfam" id="PF00071">
    <property type="entry name" value="Ras"/>
    <property type="match status" value="1"/>
</dbReference>
<evidence type="ECO:0000256" key="3">
    <source>
        <dbReference type="ARBA" id="ARBA00023134"/>
    </source>
</evidence>
<dbReference type="AlphaFoldDB" id="A0AAW0BNV2"/>
<dbReference type="PROSITE" id="PS51420">
    <property type="entry name" value="RHO"/>
    <property type="match status" value="1"/>
</dbReference>
<dbReference type="GO" id="GO:0005525">
    <property type="term" value="F:GTP binding"/>
    <property type="evidence" value="ECO:0007669"/>
    <property type="project" value="UniProtKB-KW"/>
</dbReference>
<dbReference type="InterPro" id="IPR005225">
    <property type="entry name" value="Small_GTP-bd"/>
</dbReference>
<dbReference type="GO" id="GO:0003924">
    <property type="term" value="F:GTPase activity"/>
    <property type="evidence" value="ECO:0007669"/>
    <property type="project" value="InterPro"/>
</dbReference>
<comment type="caution">
    <text evidence="4">The sequence shown here is derived from an EMBL/GenBank/DDBJ whole genome shotgun (WGS) entry which is preliminary data.</text>
</comment>
<dbReference type="SUPFAM" id="SSF52540">
    <property type="entry name" value="P-loop containing nucleoside triphosphate hydrolases"/>
    <property type="match status" value="1"/>
</dbReference>
<dbReference type="PANTHER" id="PTHR24070">
    <property type="entry name" value="RAS, DI-RAS, AND RHEB FAMILY MEMBERS OF SMALL GTPASE SUPERFAMILY"/>
    <property type="match status" value="1"/>
</dbReference>
<dbReference type="SMART" id="SM00173">
    <property type="entry name" value="RAS"/>
    <property type="match status" value="1"/>
</dbReference>
<protein>
    <submittedName>
        <fullName evidence="4">P-loop containing nucleoside triphosphate hydrolase protein</fullName>
    </submittedName>
</protein>
<evidence type="ECO:0000256" key="1">
    <source>
        <dbReference type="ARBA" id="ARBA00004342"/>
    </source>
</evidence>
<evidence type="ECO:0000313" key="4">
    <source>
        <dbReference type="EMBL" id="KAK7028369.1"/>
    </source>
</evidence>
<dbReference type="PROSITE" id="PS51419">
    <property type="entry name" value="RAB"/>
    <property type="match status" value="1"/>
</dbReference>
<dbReference type="InterPro" id="IPR020849">
    <property type="entry name" value="Small_GTPase_Ras-type"/>
</dbReference>
<dbReference type="InterPro" id="IPR001806">
    <property type="entry name" value="Small_GTPase"/>
</dbReference>
<evidence type="ECO:0000256" key="2">
    <source>
        <dbReference type="ARBA" id="ARBA00022741"/>
    </source>
</evidence>
<accession>A0AAW0BNV2</accession>
<comment type="subcellular location">
    <subcellularLocation>
        <location evidence="1">Cell membrane</location>
        <topology evidence="1">Lipid-anchor</topology>
        <orientation evidence="1">Cytoplasmic side</orientation>
    </subcellularLocation>
</comment>
<dbReference type="NCBIfam" id="TIGR00231">
    <property type="entry name" value="small_GTP"/>
    <property type="match status" value="1"/>
</dbReference>
<dbReference type="PROSITE" id="PS51421">
    <property type="entry name" value="RAS"/>
    <property type="match status" value="1"/>
</dbReference>
<dbReference type="Proteomes" id="UP001362999">
    <property type="component" value="Unassembled WGS sequence"/>
</dbReference>
<dbReference type="GO" id="GO:0005886">
    <property type="term" value="C:plasma membrane"/>
    <property type="evidence" value="ECO:0007669"/>
    <property type="project" value="UniProtKB-SubCell"/>
</dbReference>
<reference evidence="4 5" key="1">
    <citation type="journal article" date="2024" name="J Genomics">
        <title>Draft genome sequencing and assembly of Favolaschia claudopus CIRM-BRFM 2984 isolated from oak limbs.</title>
        <authorList>
            <person name="Navarro D."/>
            <person name="Drula E."/>
            <person name="Chaduli D."/>
            <person name="Cazenave R."/>
            <person name="Ahrendt S."/>
            <person name="Wang J."/>
            <person name="Lipzen A."/>
            <person name="Daum C."/>
            <person name="Barry K."/>
            <person name="Grigoriev I.V."/>
            <person name="Favel A."/>
            <person name="Rosso M.N."/>
            <person name="Martin F."/>
        </authorList>
    </citation>
    <scope>NUCLEOTIDE SEQUENCE [LARGE SCALE GENOMIC DNA]</scope>
    <source>
        <strain evidence="4 5">CIRM-BRFM 2984</strain>
    </source>
</reference>
<proteinExistence type="predicted"/>